<feature type="non-terminal residue" evidence="2">
    <location>
        <position position="55"/>
    </location>
</feature>
<accession>F3FVV6</accession>
<reference evidence="2 3" key="1">
    <citation type="journal article" date="2011" name="PLoS Pathog.">
        <title>Dynamic evolution of pathogenicity revealed by sequencing and comparative genomics of 19 Pseudomonas syringae isolates.</title>
        <authorList>
            <person name="Baltrus D.A."/>
            <person name="Nishimura M.T."/>
            <person name="Romanchuk A."/>
            <person name="Chang J.H."/>
            <person name="Mukhtar M.S."/>
            <person name="Cherkis K."/>
            <person name="Roach J."/>
            <person name="Grant S.R."/>
            <person name="Jones C.D."/>
            <person name="Dangl J.L."/>
        </authorList>
    </citation>
    <scope>NUCLEOTIDE SEQUENCE [LARGE SCALE GENOMIC DNA]</scope>
    <source>
        <strain evidence="3">M301072PT</strain>
    </source>
</reference>
<evidence type="ECO:0000256" key="1">
    <source>
        <dbReference type="SAM" id="MobiDB-lite"/>
    </source>
</evidence>
<organism evidence="2 3">
    <name type="scientific">Pseudomonas syringae pv. japonica str. M301072</name>
    <dbReference type="NCBI Taxonomy" id="629262"/>
    <lineage>
        <taxon>Bacteria</taxon>
        <taxon>Pseudomonadati</taxon>
        <taxon>Pseudomonadota</taxon>
        <taxon>Gammaproteobacteria</taxon>
        <taxon>Pseudomonadales</taxon>
        <taxon>Pseudomonadaceae</taxon>
        <taxon>Pseudomonas</taxon>
        <taxon>Pseudomonas syringae</taxon>
    </lineage>
</organism>
<dbReference type="AlphaFoldDB" id="F3FVV6"/>
<comment type="caution">
    <text evidence="2">The sequence shown here is derived from an EMBL/GenBank/DDBJ whole genome shotgun (WGS) entry which is preliminary data.</text>
</comment>
<evidence type="ECO:0000313" key="3">
    <source>
        <dbReference type="Proteomes" id="UP000004471"/>
    </source>
</evidence>
<dbReference type="EMBL" id="AEAH01002445">
    <property type="protein sequence ID" value="EGH34348.1"/>
    <property type="molecule type" value="Genomic_DNA"/>
</dbReference>
<dbReference type="HOGENOM" id="CLU_217385_0_0_6"/>
<gene>
    <name evidence="2" type="ORF">PSYJA_37584</name>
</gene>
<protein>
    <submittedName>
        <fullName evidence="2">Insecticidal toxin protein</fullName>
    </submittedName>
</protein>
<proteinExistence type="predicted"/>
<feature type="region of interest" description="Disordered" evidence="1">
    <location>
        <begin position="1"/>
        <end position="26"/>
    </location>
</feature>
<sequence>MRHEGAHNFTRNMHVAPDSNRSLPDAEGEVDFATSFDANGNLLQLVRGHVMGWDA</sequence>
<dbReference type="Proteomes" id="UP000004471">
    <property type="component" value="Unassembled WGS sequence"/>
</dbReference>
<name>F3FVV6_PSESX</name>
<evidence type="ECO:0000313" key="2">
    <source>
        <dbReference type="EMBL" id="EGH34348.1"/>
    </source>
</evidence>